<evidence type="ECO:0000313" key="1">
    <source>
        <dbReference type="EMBL" id="VEL22428.1"/>
    </source>
</evidence>
<reference evidence="1" key="1">
    <citation type="submission" date="2018-11" db="EMBL/GenBank/DDBJ databases">
        <authorList>
            <consortium name="Pathogen Informatics"/>
        </authorList>
    </citation>
    <scope>NUCLEOTIDE SEQUENCE</scope>
</reference>
<evidence type="ECO:0008006" key="3">
    <source>
        <dbReference type="Google" id="ProtNLM"/>
    </source>
</evidence>
<dbReference type="CDD" id="cd00096">
    <property type="entry name" value="Ig"/>
    <property type="match status" value="1"/>
</dbReference>
<protein>
    <recommendedName>
        <fullName evidence="3">Ig-like domain-containing protein</fullName>
    </recommendedName>
</protein>
<evidence type="ECO:0000313" key="2">
    <source>
        <dbReference type="Proteomes" id="UP000784294"/>
    </source>
</evidence>
<dbReference type="SUPFAM" id="SSF48726">
    <property type="entry name" value="Immunoglobulin"/>
    <property type="match status" value="1"/>
</dbReference>
<name>A0A3S5CHR9_9PLAT</name>
<sequence length="74" mass="8337">MQVLNDSSLHIARLGVQHMGSYHCHVRHRAGNLNSRPPYVIQFDCEISHCPHCCAPHSLLCIARFVQKAITEST</sequence>
<dbReference type="Proteomes" id="UP000784294">
    <property type="component" value="Unassembled WGS sequence"/>
</dbReference>
<dbReference type="EMBL" id="CAAALY010056362">
    <property type="protein sequence ID" value="VEL22428.1"/>
    <property type="molecule type" value="Genomic_DNA"/>
</dbReference>
<comment type="caution">
    <text evidence="1">The sequence shown here is derived from an EMBL/GenBank/DDBJ whole genome shotgun (WGS) entry which is preliminary data.</text>
</comment>
<dbReference type="AlphaFoldDB" id="A0A3S5CHR9"/>
<gene>
    <name evidence="1" type="ORF">PXEA_LOCUS15868</name>
</gene>
<proteinExistence type="predicted"/>
<organism evidence="1 2">
    <name type="scientific">Protopolystoma xenopodis</name>
    <dbReference type="NCBI Taxonomy" id="117903"/>
    <lineage>
        <taxon>Eukaryota</taxon>
        <taxon>Metazoa</taxon>
        <taxon>Spiralia</taxon>
        <taxon>Lophotrochozoa</taxon>
        <taxon>Platyhelminthes</taxon>
        <taxon>Monogenea</taxon>
        <taxon>Polyopisthocotylea</taxon>
        <taxon>Polystomatidea</taxon>
        <taxon>Polystomatidae</taxon>
        <taxon>Protopolystoma</taxon>
    </lineage>
</organism>
<dbReference type="InterPro" id="IPR036179">
    <property type="entry name" value="Ig-like_dom_sf"/>
</dbReference>
<accession>A0A3S5CHR9</accession>
<keyword evidence="2" id="KW-1185">Reference proteome</keyword>